<dbReference type="GO" id="GO:0043195">
    <property type="term" value="C:terminal bouton"/>
    <property type="evidence" value="ECO:0007669"/>
    <property type="project" value="TreeGrafter"/>
</dbReference>
<feature type="domain" description="EF-hand" evidence="2">
    <location>
        <begin position="25"/>
        <end position="60"/>
    </location>
</feature>
<dbReference type="SMART" id="SM00054">
    <property type="entry name" value="EFh"/>
    <property type="match status" value="3"/>
</dbReference>
<keyword evidence="1" id="KW-0106">Calcium</keyword>
<dbReference type="PROSITE" id="PS00018">
    <property type="entry name" value="EF_HAND_1"/>
    <property type="match status" value="3"/>
</dbReference>
<dbReference type="InterPro" id="IPR051001">
    <property type="entry name" value="Calbindin_Ca-bind"/>
</dbReference>
<evidence type="ECO:0000256" key="1">
    <source>
        <dbReference type="ARBA" id="ARBA00022837"/>
    </source>
</evidence>
<proteinExistence type="predicted"/>
<dbReference type="GO" id="GO:0099509">
    <property type="term" value="P:regulation of presynaptic cytosolic calcium ion concentration"/>
    <property type="evidence" value="ECO:0007669"/>
    <property type="project" value="TreeGrafter"/>
</dbReference>
<dbReference type="SUPFAM" id="SSF47473">
    <property type="entry name" value="EF-hand"/>
    <property type="match status" value="1"/>
</dbReference>
<evidence type="ECO:0000313" key="4">
    <source>
        <dbReference type="Proteomes" id="UP000243686"/>
    </source>
</evidence>
<reference evidence="3 4" key="1">
    <citation type="submission" date="2015-03" db="EMBL/GenBank/DDBJ databases">
        <title>Draft genome of the nematode, Opisthorchis viverrini.</title>
        <authorList>
            <person name="Mitreva M."/>
        </authorList>
    </citation>
    <scope>NUCLEOTIDE SEQUENCE [LARGE SCALE GENOMIC DNA]</scope>
    <source>
        <strain evidence="3">Khon Kaen</strain>
    </source>
</reference>
<accession>A0A1S8X5H1</accession>
<dbReference type="InterPro" id="IPR018247">
    <property type="entry name" value="EF_Hand_1_Ca_BS"/>
</dbReference>
<dbReference type="PANTHER" id="PTHR19972:SF10">
    <property type="entry name" value="CALBINDIN-32"/>
    <property type="match status" value="1"/>
</dbReference>
<dbReference type="Proteomes" id="UP000243686">
    <property type="component" value="Unassembled WGS sequence"/>
</dbReference>
<dbReference type="InterPro" id="IPR011992">
    <property type="entry name" value="EF-hand-dom_pair"/>
</dbReference>
<dbReference type="GO" id="GO:0030425">
    <property type="term" value="C:dendrite"/>
    <property type="evidence" value="ECO:0007669"/>
    <property type="project" value="TreeGrafter"/>
</dbReference>
<dbReference type="AlphaFoldDB" id="A0A1S8X5H1"/>
<sequence length="207" mass="24098">MATKPHSGNYLSQFKDHNLNKMKLFTAAQFVEVWHHYDSDGNGYIEGKELDKFLREFISSVFSDELGGEVIAEDDLELMKKEFMKTFDENSDNRIELCELAKILPTEENFLVLFHQDNPLESSVEFMRIWKQFDKDRSGFIEADELKEFLRHLLKKAKPNEEIDEAKLQEYTSSIVSDCLTLVFPAELHVNVSYVEANVFGYAIHPF</sequence>
<dbReference type="GO" id="GO:0005509">
    <property type="term" value="F:calcium ion binding"/>
    <property type="evidence" value="ECO:0007669"/>
    <property type="project" value="InterPro"/>
</dbReference>
<dbReference type="PROSITE" id="PS50222">
    <property type="entry name" value="EF_HAND_2"/>
    <property type="match status" value="2"/>
</dbReference>
<dbReference type="EMBL" id="KV891945">
    <property type="protein sequence ID" value="OON21916.1"/>
    <property type="molecule type" value="Genomic_DNA"/>
</dbReference>
<evidence type="ECO:0000259" key="2">
    <source>
        <dbReference type="PROSITE" id="PS50222"/>
    </source>
</evidence>
<dbReference type="PANTHER" id="PTHR19972">
    <property type="entry name" value="CALBINDIN"/>
    <property type="match status" value="1"/>
</dbReference>
<gene>
    <name evidence="3" type="ORF">X801_02185</name>
</gene>
<dbReference type="GO" id="GO:0005829">
    <property type="term" value="C:cytosol"/>
    <property type="evidence" value="ECO:0007669"/>
    <property type="project" value="TreeGrafter"/>
</dbReference>
<organism evidence="3 4">
    <name type="scientific">Opisthorchis viverrini</name>
    <name type="common">Southeast Asian liver fluke</name>
    <dbReference type="NCBI Taxonomy" id="6198"/>
    <lineage>
        <taxon>Eukaryota</taxon>
        <taxon>Metazoa</taxon>
        <taxon>Spiralia</taxon>
        <taxon>Lophotrochozoa</taxon>
        <taxon>Platyhelminthes</taxon>
        <taxon>Trematoda</taxon>
        <taxon>Digenea</taxon>
        <taxon>Opisthorchiida</taxon>
        <taxon>Opisthorchiata</taxon>
        <taxon>Opisthorchiidae</taxon>
        <taxon>Opisthorchis</taxon>
    </lineage>
</organism>
<dbReference type="GO" id="GO:0005634">
    <property type="term" value="C:nucleus"/>
    <property type="evidence" value="ECO:0007669"/>
    <property type="project" value="TreeGrafter"/>
</dbReference>
<dbReference type="Gene3D" id="1.10.238.10">
    <property type="entry name" value="EF-hand"/>
    <property type="match status" value="2"/>
</dbReference>
<protein>
    <submittedName>
        <fullName evidence="3">EF hand</fullName>
    </submittedName>
</protein>
<dbReference type="GO" id="GO:1900271">
    <property type="term" value="P:regulation of long-term synaptic potentiation"/>
    <property type="evidence" value="ECO:0007669"/>
    <property type="project" value="TreeGrafter"/>
</dbReference>
<dbReference type="Pfam" id="PF00036">
    <property type="entry name" value="EF-hand_1"/>
    <property type="match status" value="1"/>
</dbReference>
<evidence type="ECO:0000313" key="3">
    <source>
        <dbReference type="EMBL" id="OON21916.1"/>
    </source>
</evidence>
<dbReference type="Pfam" id="PF13499">
    <property type="entry name" value="EF-hand_7"/>
    <property type="match status" value="1"/>
</dbReference>
<name>A0A1S8X5H1_OPIVI</name>
<feature type="domain" description="EF-hand" evidence="2">
    <location>
        <begin position="121"/>
        <end position="156"/>
    </location>
</feature>
<dbReference type="InterPro" id="IPR002048">
    <property type="entry name" value="EF_hand_dom"/>
</dbReference>
<keyword evidence="4" id="KW-1185">Reference proteome</keyword>